<evidence type="ECO:0000259" key="6">
    <source>
        <dbReference type="Pfam" id="PF08281"/>
    </source>
</evidence>
<dbReference type="SUPFAM" id="SSF88946">
    <property type="entry name" value="Sigma2 domain of RNA polymerase sigma factors"/>
    <property type="match status" value="1"/>
</dbReference>
<evidence type="ECO:0000256" key="2">
    <source>
        <dbReference type="ARBA" id="ARBA00023015"/>
    </source>
</evidence>
<comment type="caution">
    <text evidence="7">The sequence shown here is derived from an EMBL/GenBank/DDBJ whole genome shotgun (WGS) entry which is preliminary data.</text>
</comment>
<comment type="similarity">
    <text evidence="1">Belongs to the sigma-70 factor family. ECF subfamily.</text>
</comment>
<keyword evidence="3" id="KW-0731">Sigma factor</keyword>
<sequence>MNLADEVAEINIASRNDESLRLERLVTAAQSGSSAAFTEIREICSPRIYRKVFTITKNREDAEDAMQDAFLRAYKALHTFEGRSSFRSWFTRIAINSALMILRKRRNHREVSFDFPNEIEGIVSSLEFEDDSPSPEHICVHRQRCDRVLRLVGKLQPCLRQIVEMQMMQHRTIKQIAHELEISEAAVKSRLYRARLRLAPARMAEGVRRNALCRNMQLGSAGKKFKR</sequence>
<reference evidence="7 8" key="1">
    <citation type="submission" date="2020-08" db="EMBL/GenBank/DDBJ databases">
        <title>Genomic Encyclopedia of Type Strains, Phase IV (KMG-IV): sequencing the most valuable type-strain genomes for metagenomic binning, comparative biology and taxonomic classification.</title>
        <authorList>
            <person name="Goeker M."/>
        </authorList>
    </citation>
    <scope>NUCLEOTIDE SEQUENCE [LARGE SCALE GENOMIC DNA]</scope>
    <source>
        <strain evidence="7 8">DSM 103733</strain>
    </source>
</reference>
<dbReference type="NCBIfam" id="TIGR02937">
    <property type="entry name" value="sigma70-ECF"/>
    <property type="match status" value="1"/>
</dbReference>
<dbReference type="Gene3D" id="1.10.10.10">
    <property type="entry name" value="Winged helix-like DNA-binding domain superfamily/Winged helix DNA-binding domain"/>
    <property type="match status" value="1"/>
</dbReference>
<dbReference type="OrthoDB" id="9795666at2"/>
<dbReference type="Gene3D" id="1.10.1740.10">
    <property type="match status" value="1"/>
</dbReference>
<dbReference type="RefSeq" id="WP_050060888.1">
    <property type="nucleotide sequence ID" value="NZ_JACHEK010000008.1"/>
</dbReference>
<keyword evidence="4" id="KW-0804">Transcription</keyword>
<dbReference type="EMBL" id="JACHEK010000008">
    <property type="protein sequence ID" value="MBB6145873.1"/>
    <property type="molecule type" value="Genomic_DNA"/>
</dbReference>
<evidence type="ECO:0000313" key="8">
    <source>
        <dbReference type="Proteomes" id="UP000538666"/>
    </source>
</evidence>
<feature type="domain" description="RNA polymerase sigma-70 region 2" evidence="5">
    <location>
        <begin position="45"/>
        <end position="106"/>
    </location>
</feature>
<dbReference type="Pfam" id="PF08281">
    <property type="entry name" value="Sigma70_r4_2"/>
    <property type="match status" value="1"/>
</dbReference>
<dbReference type="AlphaFoldDB" id="A0A841JWU3"/>
<organism evidence="7 8">
    <name type="scientific">Silvibacterium bohemicum</name>
    <dbReference type="NCBI Taxonomy" id="1577686"/>
    <lineage>
        <taxon>Bacteria</taxon>
        <taxon>Pseudomonadati</taxon>
        <taxon>Acidobacteriota</taxon>
        <taxon>Terriglobia</taxon>
        <taxon>Terriglobales</taxon>
        <taxon>Acidobacteriaceae</taxon>
        <taxon>Silvibacterium</taxon>
    </lineage>
</organism>
<dbReference type="Proteomes" id="UP000538666">
    <property type="component" value="Unassembled WGS sequence"/>
</dbReference>
<keyword evidence="2" id="KW-0805">Transcription regulation</keyword>
<dbReference type="InterPro" id="IPR014284">
    <property type="entry name" value="RNA_pol_sigma-70_dom"/>
</dbReference>
<dbReference type="InterPro" id="IPR013325">
    <property type="entry name" value="RNA_pol_sigma_r2"/>
</dbReference>
<dbReference type="SUPFAM" id="SSF88659">
    <property type="entry name" value="Sigma3 and sigma4 domains of RNA polymerase sigma factors"/>
    <property type="match status" value="1"/>
</dbReference>
<dbReference type="InterPro" id="IPR039425">
    <property type="entry name" value="RNA_pol_sigma-70-like"/>
</dbReference>
<dbReference type="PANTHER" id="PTHR43133">
    <property type="entry name" value="RNA POLYMERASE ECF-TYPE SIGMA FACTO"/>
    <property type="match status" value="1"/>
</dbReference>
<evidence type="ECO:0000313" key="7">
    <source>
        <dbReference type="EMBL" id="MBB6145873.1"/>
    </source>
</evidence>
<dbReference type="GO" id="GO:0003677">
    <property type="term" value="F:DNA binding"/>
    <property type="evidence" value="ECO:0007669"/>
    <property type="project" value="InterPro"/>
</dbReference>
<dbReference type="InterPro" id="IPR013324">
    <property type="entry name" value="RNA_pol_sigma_r3/r4-like"/>
</dbReference>
<proteinExistence type="inferred from homology"/>
<evidence type="ECO:0000256" key="1">
    <source>
        <dbReference type="ARBA" id="ARBA00010641"/>
    </source>
</evidence>
<evidence type="ECO:0000259" key="5">
    <source>
        <dbReference type="Pfam" id="PF04542"/>
    </source>
</evidence>
<evidence type="ECO:0000256" key="3">
    <source>
        <dbReference type="ARBA" id="ARBA00023082"/>
    </source>
</evidence>
<protein>
    <submittedName>
        <fullName evidence="7">RNA polymerase sigma-70 factor (ECF subfamily)</fullName>
    </submittedName>
</protein>
<dbReference type="InterPro" id="IPR036388">
    <property type="entry name" value="WH-like_DNA-bd_sf"/>
</dbReference>
<dbReference type="GO" id="GO:0006352">
    <property type="term" value="P:DNA-templated transcription initiation"/>
    <property type="evidence" value="ECO:0007669"/>
    <property type="project" value="InterPro"/>
</dbReference>
<evidence type="ECO:0000256" key="4">
    <source>
        <dbReference type="ARBA" id="ARBA00023163"/>
    </source>
</evidence>
<dbReference type="Pfam" id="PF04542">
    <property type="entry name" value="Sigma70_r2"/>
    <property type="match status" value="1"/>
</dbReference>
<keyword evidence="8" id="KW-1185">Reference proteome</keyword>
<dbReference type="InterPro" id="IPR007627">
    <property type="entry name" value="RNA_pol_sigma70_r2"/>
</dbReference>
<dbReference type="InterPro" id="IPR013249">
    <property type="entry name" value="RNA_pol_sigma70_r4_t2"/>
</dbReference>
<gene>
    <name evidence="7" type="ORF">HNQ77_003843</name>
</gene>
<dbReference type="GO" id="GO:0016987">
    <property type="term" value="F:sigma factor activity"/>
    <property type="evidence" value="ECO:0007669"/>
    <property type="project" value="UniProtKB-KW"/>
</dbReference>
<name>A0A841JWU3_9BACT</name>
<dbReference type="PANTHER" id="PTHR43133:SF60">
    <property type="entry name" value="RNA POLYMERASE SIGMA FACTOR SIGV"/>
    <property type="match status" value="1"/>
</dbReference>
<accession>A0A841JWU3</accession>
<feature type="domain" description="RNA polymerase sigma factor 70 region 4 type 2" evidence="6">
    <location>
        <begin position="147"/>
        <end position="198"/>
    </location>
</feature>